<keyword evidence="2" id="KW-1003">Cell membrane</keyword>
<feature type="transmembrane region" description="Helical" evidence="6">
    <location>
        <begin position="12"/>
        <end position="35"/>
    </location>
</feature>
<dbReference type="Pfam" id="PF10035">
    <property type="entry name" value="DUF2179"/>
    <property type="match status" value="1"/>
</dbReference>
<dbReference type="HOGENOM" id="CLU_063199_1_1_9"/>
<dbReference type="InterPro" id="IPR051461">
    <property type="entry name" value="UPF0750_membrane"/>
</dbReference>
<evidence type="ECO:0000256" key="5">
    <source>
        <dbReference type="ARBA" id="ARBA00023136"/>
    </source>
</evidence>
<dbReference type="Proteomes" id="UP000016658">
    <property type="component" value="Unassembled WGS sequence"/>
</dbReference>
<keyword evidence="4 6" id="KW-1133">Transmembrane helix</keyword>
<protein>
    <recommendedName>
        <fullName evidence="7">DUF2179 domain-containing protein</fullName>
    </recommendedName>
</protein>
<dbReference type="PIRSF" id="PIRSF006483">
    <property type="entry name" value="Membrane_protein_YitT"/>
    <property type="match status" value="1"/>
</dbReference>
<gene>
    <name evidence="8" type="ORF">HMPREF0367_01237</name>
</gene>
<dbReference type="GO" id="GO:0005886">
    <property type="term" value="C:plasma membrane"/>
    <property type="evidence" value="ECO:0007669"/>
    <property type="project" value="UniProtKB-SubCell"/>
</dbReference>
<dbReference type="Pfam" id="PF02588">
    <property type="entry name" value="YitT_membrane"/>
    <property type="match status" value="1"/>
</dbReference>
<organism evidence="8 9">
    <name type="scientific">Faecalitalea cylindroides ATCC 27803</name>
    <dbReference type="NCBI Taxonomy" id="649755"/>
    <lineage>
        <taxon>Bacteria</taxon>
        <taxon>Bacillati</taxon>
        <taxon>Bacillota</taxon>
        <taxon>Erysipelotrichia</taxon>
        <taxon>Erysipelotrichales</taxon>
        <taxon>Erysipelotrichaceae</taxon>
        <taxon>Faecalitalea</taxon>
    </lineage>
</organism>
<evidence type="ECO:0000256" key="6">
    <source>
        <dbReference type="SAM" id="Phobius"/>
    </source>
</evidence>
<accession>U2PLI4</accession>
<reference evidence="8 9" key="1">
    <citation type="submission" date="2013-06" db="EMBL/GenBank/DDBJ databases">
        <authorList>
            <person name="Weinstock G."/>
            <person name="Sodergren E."/>
            <person name="Lobos E.A."/>
            <person name="Fulton L."/>
            <person name="Fulton R."/>
            <person name="Courtney L."/>
            <person name="Fronick C."/>
            <person name="O'Laughlin M."/>
            <person name="Godfrey J."/>
            <person name="Wilson R.M."/>
            <person name="Miner T."/>
            <person name="Farmer C."/>
            <person name="Delehaunty K."/>
            <person name="Cordes M."/>
            <person name="Minx P."/>
            <person name="Tomlinson C."/>
            <person name="Chen J."/>
            <person name="Wollam A."/>
            <person name="Pepin K.H."/>
            <person name="Bhonagiri V."/>
            <person name="Zhang X."/>
            <person name="Warren W."/>
            <person name="Mitreva M."/>
            <person name="Mardis E.R."/>
            <person name="Wilson R.K."/>
        </authorList>
    </citation>
    <scope>NUCLEOTIDE SEQUENCE [LARGE SCALE GENOMIC DNA]</scope>
    <source>
        <strain evidence="8 9">ATCC 27803</strain>
    </source>
</reference>
<proteinExistence type="predicted"/>
<dbReference type="PATRIC" id="fig|649755.3.peg.1144"/>
<evidence type="ECO:0000313" key="9">
    <source>
        <dbReference type="Proteomes" id="UP000016658"/>
    </source>
</evidence>
<dbReference type="InterPro" id="IPR015867">
    <property type="entry name" value="N-reg_PII/ATP_PRibTrfase_C"/>
</dbReference>
<evidence type="ECO:0000256" key="2">
    <source>
        <dbReference type="ARBA" id="ARBA00022475"/>
    </source>
</evidence>
<evidence type="ECO:0000313" key="8">
    <source>
        <dbReference type="EMBL" id="ERK44981.1"/>
    </source>
</evidence>
<name>U2PLI4_9FIRM</name>
<dbReference type="InterPro" id="IPR003740">
    <property type="entry name" value="YitT"/>
</dbReference>
<feature type="transmembrane region" description="Helical" evidence="6">
    <location>
        <begin position="181"/>
        <end position="200"/>
    </location>
</feature>
<dbReference type="AlphaFoldDB" id="U2PLI4"/>
<feature type="transmembrane region" description="Helical" evidence="6">
    <location>
        <begin position="115"/>
        <end position="133"/>
    </location>
</feature>
<dbReference type="EMBL" id="AWVI01000052">
    <property type="protein sequence ID" value="ERK44981.1"/>
    <property type="molecule type" value="Genomic_DNA"/>
</dbReference>
<dbReference type="PANTHER" id="PTHR33545">
    <property type="entry name" value="UPF0750 MEMBRANE PROTEIN YITT-RELATED"/>
    <property type="match status" value="1"/>
</dbReference>
<feature type="domain" description="DUF2179" evidence="7">
    <location>
        <begin position="228"/>
        <end position="282"/>
    </location>
</feature>
<feature type="transmembrane region" description="Helical" evidence="6">
    <location>
        <begin position="153"/>
        <end position="175"/>
    </location>
</feature>
<evidence type="ECO:0000256" key="1">
    <source>
        <dbReference type="ARBA" id="ARBA00004651"/>
    </source>
</evidence>
<evidence type="ECO:0000259" key="7">
    <source>
        <dbReference type="Pfam" id="PF10035"/>
    </source>
</evidence>
<comment type="caution">
    <text evidence="8">The sequence shown here is derived from an EMBL/GenBank/DDBJ whole genome shotgun (WGS) entry which is preliminary data.</text>
</comment>
<evidence type="ECO:0000256" key="4">
    <source>
        <dbReference type="ARBA" id="ARBA00022989"/>
    </source>
</evidence>
<dbReference type="InterPro" id="IPR019264">
    <property type="entry name" value="DUF2179"/>
</dbReference>
<dbReference type="Gene3D" id="3.30.70.120">
    <property type="match status" value="1"/>
</dbReference>
<comment type="subcellular location">
    <subcellularLocation>
        <location evidence="1">Cell membrane</location>
        <topology evidence="1">Multi-pass membrane protein</topology>
    </subcellularLocation>
</comment>
<evidence type="ECO:0000256" key="3">
    <source>
        <dbReference type="ARBA" id="ARBA00022692"/>
    </source>
</evidence>
<sequence length="292" mass="32225">MFFCEIGGRIMSVLKSIIPVMIGNIIYALVVKLFILPTNLMSSGTTGIALLANHFLGIPVSFFILIFNVCMLILGLIVLGKKFAMTTIVSTLMYPIALEFFNQTLGEFVITNNELLNTIFAGLGIGLALGIVIRSGASTGGMDIPPLVLNHFFRIPVSVSLYVFDFIILSSQSLYNPLERLLYGIILILLTSIVLDKVLLMGTTKTEVKIISPKFEKIAEEILSEMDRGVTLLNARGGYLKNEHSVVLSVVSNRELPKIEKLVRALDPDAFMIVSRVSEVWGRGFSTKKKYQ</sequence>
<keyword evidence="5 6" id="KW-0472">Membrane</keyword>
<keyword evidence="3 6" id="KW-0812">Transmembrane</keyword>
<dbReference type="CDD" id="cd16380">
    <property type="entry name" value="YitT_C"/>
    <property type="match status" value="1"/>
</dbReference>
<feature type="transmembrane region" description="Helical" evidence="6">
    <location>
        <begin position="55"/>
        <end position="76"/>
    </location>
</feature>
<dbReference type="PANTHER" id="PTHR33545:SF5">
    <property type="entry name" value="UPF0750 MEMBRANE PROTEIN YITT"/>
    <property type="match status" value="1"/>
</dbReference>